<dbReference type="RefSeq" id="WP_108854455.1">
    <property type="nucleotide sequence ID" value="NZ_OMOQ01000003.1"/>
</dbReference>
<dbReference type="GO" id="GO:0006629">
    <property type="term" value="P:lipid metabolic process"/>
    <property type="evidence" value="ECO:0007669"/>
    <property type="project" value="UniProtKB-KW"/>
</dbReference>
<evidence type="ECO:0000256" key="2">
    <source>
        <dbReference type="PROSITE-ProRule" id="PRU01161"/>
    </source>
</evidence>
<proteinExistence type="predicted"/>
<name>A0A2R8BM21_9RHOB</name>
<dbReference type="InterPro" id="IPR016035">
    <property type="entry name" value="Acyl_Trfase/lysoPLipase"/>
</dbReference>
<accession>A0A2R8BM21</accession>
<evidence type="ECO:0000256" key="1">
    <source>
        <dbReference type="ARBA" id="ARBA00023098"/>
    </source>
</evidence>
<keyword evidence="5" id="KW-1185">Reference proteome</keyword>
<keyword evidence="1" id="KW-0443">Lipid metabolism</keyword>
<dbReference type="PROSITE" id="PS51635">
    <property type="entry name" value="PNPLA"/>
    <property type="match status" value="1"/>
</dbReference>
<evidence type="ECO:0000313" key="5">
    <source>
        <dbReference type="Proteomes" id="UP000244924"/>
    </source>
</evidence>
<dbReference type="Pfam" id="PF01734">
    <property type="entry name" value="Patatin"/>
    <property type="match status" value="1"/>
</dbReference>
<sequence>MTFTNQQVDTGPGKGMAHIALKDVALATSAAPSCFPPHQIVAQEGGAAVNYGFFADGGTFANNPIMNAIEVALANNKISSSHETSAISIGIGDMPIGVPGTAVGDPLQWGFFEWIGLGSKAPYAALLELSLGLSAGNDTRIAGAILGQNIVRLNPKLSQSVALDGRTADDYKVMLDAVQPWIDYDPSRDAGNPDLEVWRRALALVNGW</sequence>
<dbReference type="OrthoDB" id="9807112at2"/>
<dbReference type="Proteomes" id="UP000244924">
    <property type="component" value="Unassembled WGS sequence"/>
</dbReference>
<dbReference type="AlphaFoldDB" id="A0A2R8BM21"/>
<feature type="short sequence motif" description="DGA/G" evidence="2">
    <location>
        <begin position="56"/>
        <end position="58"/>
    </location>
</feature>
<comment type="caution">
    <text evidence="2">Lacks conserved residue(s) required for the propagation of feature annotation.</text>
</comment>
<protein>
    <recommendedName>
        <fullName evidence="3">PNPLA domain-containing protein</fullName>
    </recommendedName>
</protein>
<dbReference type="PANTHER" id="PTHR24138:SF10">
    <property type="entry name" value="PHOSPHOLIPASE A2"/>
    <property type="match status" value="1"/>
</dbReference>
<dbReference type="EMBL" id="OMOQ01000003">
    <property type="protein sequence ID" value="SPH24456.1"/>
    <property type="molecule type" value="Genomic_DNA"/>
</dbReference>
<organism evidence="4 5">
    <name type="scientific">Albidovulum aquaemixtae</name>
    <dbReference type="NCBI Taxonomy" id="1542388"/>
    <lineage>
        <taxon>Bacteria</taxon>
        <taxon>Pseudomonadati</taxon>
        <taxon>Pseudomonadota</taxon>
        <taxon>Alphaproteobacteria</taxon>
        <taxon>Rhodobacterales</taxon>
        <taxon>Paracoccaceae</taxon>
        <taxon>Albidovulum</taxon>
    </lineage>
</organism>
<gene>
    <name evidence="4" type="ORF">DEA8626_03508</name>
</gene>
<dbReference type="InterPro" id="IPR002641">
    <property type="entry name" value="PNPLA_dom"/>
</dbReference>
<dbReference type="InterPro" id="IPR047156">
    <property type="entry name" value="Teg/CotR/CapV-like"/>
</dbReference>
<dbReference type="Gene3D" id="3.40.1090.10">
    <property type="entry name" value="Cytosolic phospholipase A2 catalytic domain"/>
    <property type="match status" value="1"/>
</dbReference>
<dbReference type="SUPFAM" id="SSF52151">
    <property type="entry name" value="FabD/lysophospholipase-like"/>
    <property type="match status" value="1"/>
</dbReference>
<evidence type="ECO:0000259" key="3">
    <source>
        <dbReference type="PROSITE" id="PS51635"/>
    </source>
</evidence>
<reference evidence="4 5" key="1">
    <citation type="submission" date="2018-03" db="EMBL/GenBank/DDBJ databases">
        <authorList>
            <person name="Keele B.F."/>
        </authorList>
    </citation>
    <scope>NUCLEOTIDE SEQUENCE [LARGE SCALE GENOMIC DNA]</scope>
    <source>
        <strain evidence="4 5">CECT 8626</strain>
    </source>
</reference>
<feature type="domain" description="PNPLA" evidence="3">
    <location>
        <begin position="1"/>
        <end position="69"/>
    </location>
</feature>
<dbReference type="PANTHER" id="PTHR24138">
    <property type="entry name" value="INTRACELLLAR PHOSPHOLIPASE A FAMILY"/>
    <property type="match status" value="1"/>
</dbReference>
<evidence type="ECO:0000313" key="4">
    <source>
        <dbReference type="EMBL" id="SPH24456.1"/>
    </source>
</evidence>